<protein>
    <submittedName>
        <fullName evidence="2">Uncharacterized protein</fullName>
    </submittedName>
</protein>
<name>A0ABD2PYI3_9PLAT</name>
<comment type="caution">
    <text evidence="2">The sequence shown here is derived from an EMBL/GenBank/DDBJ whole genome shotgun (WGS) entry which is preliminary data.</text>
</comment>
<evidence type="ECO:0000313" key="2">
    <source>
        <dbReference type="EMBL" id="KAL3312409.1"/>
    </source>
</evidence>
<sequence>MNRYKLLNWPTYIPYPCVALATLRGKYISSAEKLCTPTSELLLLYQVDSLYGKYVDVMRKYVDYLLAGKVPEKERLKIYLDKHRGKLAGELKSLLERTLKVCEKYATLLEAEDYQDQIHAKKTCAEMYEEFLDELQVAAKLLMKHQDIDYFDLVEKKYDGMVRDGMLYKKQNYYETGAGEWWTLFFESDSIKQLTPENRTLANVKEKITEETNFIDARKTNDEDILMPLQSCYFMAAFAAYTVVSFKETLLYINEVHGSIDRYLCKVTQEYEAITIKVKFIMNWYFNKIQDVLNGQRVDHLKSFEKLRKYMNRAITGFKMVTYHSIKSIKKDCIDRTWITFDHVEDGDCKSFWKMVFDSDGIKIECLAKHEMAINMFTGKRHMSALISMQSMLMKRLLLAIDSGINVTDFGQIMLLIMCIFLFYLDKDVIQAAHDSRCTVIFQFLERVKNKIVKGNVESLGLIMLRLYHWISYHIDKTCRKRNWFTAASKLYDALCSREMGPMNITDYLQSGQRYTGLEVQPNNYIRVLVKSKKYDTDCVEYFIGDRIDDKKANKKDSADIWQANGYQPMSMDKIKELFNCGDLTVRDVYTLAILGRFMYAGDNWTTISELIEREMYRLTGSDLRAKKLLRELKVPKQPTGTILELIRKHNLAYNVCFDLEKLQRHQIQQVTDLSKLGANPYGLKIILEKQAIPIEIDYTALIDLDRYHERQEEVDEVDEEPEISDKNSIDTNYLYKIDGVVTDVEYSPYSGSMNKIKLEFNHGEYGFSYITLSKMYSLSNNWYSQHHLGDDTLLEDLDEDRALILLKSMRNYVTELRLENFEILHLLRAYLIISKTYVKDPAKMKSQWKLMLTCLGVGKENLARELQSIVEIEEWEKAFSLLTQAFKKSGMNLPGSTTYKCQSHPYNLTFTFNDDNNCVLEEISTEYDLVKQDSDAGYSASQVIDVFQNVVGNYALLVDASKDEKYKKLEEALYKLLLLYYALRMAGATEDQLNDCIMRMKSMVMTVIGCTMNDASLFIDGIVNIYLDWDTNLQDKKDSISNFMSRNSDIWAKFDKVLQCNFVTALYAYVPYEGSMIGLYLDNQATNLVEEENLSETVDFLIVDLLQREQVDPVYLSRILMTIVWYGVSLFGTFYDEQNPACAILSRYIEYLREKRPYRSKALSAIESYLKQFLNSLNKMIFEKLNEMLEERRKTIVQLWSQNPNDYEPNIPVPQPQPEIKNLVEEKEEMKRVLVHKTVNLGFSKNRIVVFHERKEYGIKNEDEINELINEQISQYSAVGCKTDAVKKHYGSLLVVLEMAKSCLKNQPRTEESWLVVKGLIQKMFALNPNMEADMRILYFASYEDAYTIFMQFADQARESAPKEKVKTLSLMGPGSQNANRLAHVHKCRFKSGDGLSLGLGDERCIVIKKDGVVNNEGHALGVSEIVVILQNLTLEINNTSDIIQLSYILRAIVLLVALIRRERKTNQEGQQGIESAKSQILKRHNQEEAGYKKNLFAQAIKKIEEAYTGTLLTGDLVEKYSTENERMFVLQGMSQSKPVQQGYSKFWARGGYGRGGGGGSGGGFTGGFGGRGGGRGVGRGGGTTVATGRGGFSRGTRARVGVSRGTGGRLGVSRGTRARVGVSRGTRARVGVSRGTRGRGGVSRGTRGRGKVTRGTRRTNVATAIVRRRRK</sequence>
<proteinExistence type="predicted"/>
<feature type="compositionally biased region" description="Gly residues" evidence="1">
    <location>
        <begin position="1586"/>
        <end position="1595"/>
    </location>
</feature>
<accession>A0ABD2PYI3</accession>
<feature type="region of interest" description="Disordered" evidence="1">
    <location>
        <begin position="1586"/>
        <end position="1615"/>
    </location>
</feature>
<evidence type="ECO:0000256" key="1">
    <source>
        <dbReference type="SAM" id="MobiDB-lite"/>
    </source>
</evidence>
<feature type="region of interest" description="Disordered" evidence="1">
    <location>
        <begin position="1634"/>
        <end position="1654"/>
    </location>
</feature>
<dbReference type="Proteomes" id="UP001626550">
    <property type="component" value="Unassembled WGS sequence"/>
</dbReference>
<organism evidence="2 3">
    <name type="scientific">Cichlidogyrus casuarinus</name>
    <dbReference type="NCBI Taxonomy" id="1844966"/>
    <lineage>
        <taxon>Eukaryota</taxon>
        <taxon>Metazoa</taxon>
        <taxon>Spiralia</taxon>
        <taxon>Lophotrochozoa</taxon>
        <taxon>Platyhelminthes</taxon>
        <taxon>Monogenea</taxon>
        <taxon>Monopisthocotylea</taxon>
        <taxon>Dactylogyridea</taxon>
        <taxon>Ancyrocephalidae</taxon>
        <taxon>Cichlidogyrus</taxon>
    </lineage>
</organism>
<keyword evidence="3" id="KW-1185">Reference proteome</keyword>
<evidence type="ECO:0000313" key="3">
    <source>
        <dbReference type="Proteomes" id="UP001626550"/>
    </source>
</evidence>
<dbReference type="EMBL" id="JBJKFK010001713">
    <property type="protein sequence ID" value="KAL3312409.1"/>
    <property type="molecule type" value="Genomic_DNA"/>
</dbReference>
<reference evidence="2 3" key="1">
    <citation type="submission" date="2024-11" db="EMBL/GenBank/DDBJ databases">
        <title>Adaptive evolution of stress response genes in parasites aligns with host niche diversity.</title>
        <authorList>
            <person name="Hahn C."/>
            <person name="Resl P."/>
        </authorList>
    </citation>
    <scope>NUCLEOTIDE SEQUENCE [LARGE SCALE GENOMIC DNA]</scope>
    <source>
        <strain evidence="2">EGGRZ-B1_66</strain>
        <tissue evidence="2">Body</tissue>
    </source>
</reference>
<gene>
    <name evidence="2" type="ORF">Ciccas_008997</name>
</gene>